<dbReference type="InterPro" id="IPR001647">
    <property type="entry name" value="HTH_TetR"/>
</dbReference>
<evidence type="ECO:0000256" key="1">
    <source>
        <dbReference type="ARBA" id="ARBA00023125"/>
    </source>
</evidence>
<dbReference type="GeneID" id="93376280"/>
<evidence type="ECO:0000313" key="5">
    <source>
        <dbReference type="EMBL" id="APA99817.1"/>
    </source>
</evidence>
<dbReference type="RefSeq" id="WP_052086848.1">
    <property type="nucleotide sequence ID" value="NZ_AP017900.1"/>
</dbReference>
<reference evidence="5 6" key="1">
    <citation type="submission" date="2016-10" db="EMBL/GenBank/DDBJ databases">
        <title>Genome sequence of Nocardia seriolae strain EM150506, isolated from Anguila japonica.</title>
        <authorList>
            <person name="Han H.-J."/>
        </authorList>
    </citation>
    <scope>NUCLEOTIDE SEQUENCE [LARGE SCALE GENOMIC DNA]</scope>
    <source>
        <strain evidence="5 6">EM150506</strain>
    </source>
</reference>
<evidence type="ECO:0000256" key="3">
    <source>
        <dbReference type="SAM" id="MobiDB-lite"/>
    </source>
</evidence>
<dbReference type="Proteomes" id="UP000180166">
    <property type="component" value="Chromosome"/>
</dbReference>
<dbReference type="AlphaFoldDB" id="A0ABC8B0P3"/>
<dbReference type="InterPro" id="IPR009057">
    <property type="entry name" value="Homeodomain-like_sf"/>
</dbReference>
<dbReference type="PROSITE" id="PS50977">
    <property type="entry name" value="HTH_TETR_2"/>
    <property type="match status" value="1"/>
</dbReference>
<protein>
    <recommendedName>
        <fullName evidence="4">HTH tetR-type domain-containing protein</fullName>
    </recommendedName>
</protein>
<keyword evidence="1 2" id="KW-0238">DNA-binding</keyword>
<dbReference type="GO" id="GO:0003677">
    <property type="term" value="F:DNA binding"/>
    <property type="evidence" value="ECO:0007669"/>
    <property type="project" value="UniProtKB-UniRule"/>
</dbReference>
<sequence>MTSQPTRAARRPHRFAGMSKEDRKEARREAFVTAGIAVIGESGIADTKVRDVCKQAELTERYFYESFDNLDAFAKAVVETVAMQVAGRLFVKAVGIEDGQARLRAVAKELVTIVDEDPRVGRILFVETERAGGALAKLRQQMLYATTWLMTMWLDSPETNMAVAALPMMAQFLTGGSEAVEPVMGDINTIAIAGASAEMIMAWVDHRLDITAEELVDCLVVYIDETIAWQRRLGAEQPT</sequence>
<feature type="region of interest" description="Disordered" evidence="3">
    <location>
        <begin position="1"/>
        <end position="22"/>
    </location>
</feature>
<gene>
    <name evidence="5" type="ORF">NS506_05774</name>
</gene>
<proteinExistence type="predicted"/>
<name>A0ABC8B0P3_9NOCA</name>
<dbReference type="SUPFAM" id="SSF46689">
    <property type="entry name" value="Homeodomain-like"/>
    <property type="match status" value="1"/>
</dbReference>
<dbReference type="Gene3D" id="1.10.357.10">
    <property type="entry name" value="Tetracycline Repressor, domain 2"/>
    <property type="match status" value="1"/>
</dbReference>
<evidence type="ECO:0000256" key="2">
    <source>
        <dbReference type="PROSITE-ProRule" id="PRU00335"/>
    </source>
</evidence>
<dbReference type="KEGG" id="nsr:NS506_05774"/>
<evidence type="ECO:0000259" key="4">
    <source>
        <dbReference type="PROSITE" id="PS50977"/>
    </source>
</evidence>
<dbReference type="EMBL" id="CP017839">
    <property type="protein sequence ID" value="APA99817.1"/>
    <property type="molecule type" value="Genomic_DNA"/>
</dbReference>
<feature type="domain" description="HTH tetR-type" evidence="4">
    <location>
        <begin position="25"/>
        <end position="85"/>
    </location>
</feature>
<feature type="DNA-binding region" description="H-T-H motif" evidence="2">
    <location>
        <begin position="48"/>
        <end position="67"/>
    </location>
</feature>
<organism evidence="5 6">
    <name type="scientific">Nocardia seriolae</name>
    <dbReference type="NCBI Taxonomy" id="37332"/>
    <lineage>
        <taxon>Bacteria</taxon>
        <taxon>Bacillati</taxon>
        <taxon>Actinomycetota</taxon>
        <taxon>Actinomycetes</taxon>
        <taxon>Mycobacteriales</taxon>
        <taxon>Nocardiaceae</taxon>
        <taxon>Nocardia</taxon>
    </lineage>
</organism>
<evidence type="ECO:0000313" key="6">
    <source>
        <dbReference type="Proteomes" id="UP000180166"/>
    </source>
</evidence>
<accession>A0ABC8B0P3</accession>